<sequence>MGIVGGVLSALLACGPGMDEGRETRVESLAQPVTSAVVPLFEATTPLEPAMVEERADAIVTRFADRVRDRHAREGGFQSYEHYLPLYFAYRTISVELIDYVARGGNKITVNITSLWKLDKRDFRAFYRGEHAESAEYAININMEEVGPNKYTATVDYNPRKADRKLEKGDRMEIEISRFFDPISKPDGRANYYGTVFLYIVGEGGLVPWEGKNFEFQGPAGKITYVRDSFRLPDEAWLGGRTTLSYNYSNEPVHQFKQMSTNLAPMNAQPFVEGRRLHHTDFGDGTHSEPGNPVFTQHQNQLGPRFVARSCVGCHINNGRALPPGESASKLNVRFFVNNAAWADLHYSINGGGQQSFRMAHDSANNNSHVVKDIPGGAIVKYHFTIAEGTGLKVTPEEQFIAGGGGTGGPGGYGYSVLAPPLSYTLKVGQVNGTTVSPHPQLGHALQSQSISGDSPEGTVRISSWTTTGGTFSDGTAYQLRRPNYAFSGPVPTNYSARIAPPLVGMGLLEAIAESTIAGMEDPNDIHSGDGITGRMQVVTDAQTGQPRMGRFGWKAGQASVSQQVANALNLDMGVLTTIYRAPDCGGAGCPSAGIELTDGELDKLVRYVSLLGVPARRNLDDAQAKQGEGLFTSMGCSKCHVPTLTTSPHHPKAELRGQTIRPYTDLLLHDMGEGLADNLPEAGASGAEWRTPPLWGIGLTASVSGGEAYLHDGRARSLSEAILWHGGEANTAKEKFRTATSAERNALIAFLRSL</sequence>
<evidence type="ECO:0000256" key="3">
    <source>
        <dbReference type="ARBA" id="ARBA00023004"/>
    </source>
</evidence>
<comment type="caution">
    <text evidence="7">The sequence shown here is derived from an EMBL/GenBank/DDBJ whole genome shotgun (WGS) entry which is preliminary data.</text>
</comment>
<gene>
    <name evidence="7" type="ORF">D187_009059</name>
</gene>
<dbReference type="PROSITE" id="PS52005">
    <property type="entry name" value="CBM56"/>
    <property type="match status" value="1"/>
</dbReference>
<evidence type="ECO:0000259" key="5">
    <source>
        <dbReference type="PROSITE" id="PS51007"/>
    </source>
</evidence>
<keyword evidence="1 4" id="KW-0349">Heme</keyword>
<dbReference type="PANTHER" id="PTHR30600:SF4">
    <property type="entry name" value="CYTOCHROME C DOMAIN-CONTAINING PROTEIN"/>
    <property type="match status" value="1"/>
</dbReference>
<dbReference type="GO" id="GO:0030246">
    <property type="term" value="F:carbohydrate binding"/>
    <property type="evidence" value="ECO:0007669"/>
    <property type="project" value="UniProtKB-UniRule"/>
</dbReference>
<organism evidence="7 8">
    <name type="scientific">Cystobacter fuscus (strain ATCC 25194 / DSM 2262 / NBRC 100088 / M29)</name>
    <dbReference type="NCBI Taxonomy" id="1242864"/>
    <lineage>
        <taxon>Bacteria</taxon>
        <taxon>Pseudomonadati</taxon>
        <taxon>Myxococcota</taxon>
        <taxon>Myxococcia</taxon>
        <taxon>Myxococcales</taxon>
        <taxon>Cystobacterineae</taxon>
        <taxon>Archangiaceae</taxon>
        <taxon>Cystobacter</taxon>
    </lineage>
</organism>
<evidence type="ECO:0000313" key="7">
    <source>
        <dbReference type="EMBL" id="EPX55448.1"/>
    </source>
</evidence>
<feature type="domain" description="Cytochrome c" evidence="5">
    <location>
        <begin position="623"/>
        <end position="755"/>
    </location>
</feature>
<dbReference type="Pfam" id="PF22184">
    <property type="entry name" value="CBM_56"/>
    <property type="match status" value="1"/>
</dbReference>
<protein>
    <submittedName>
        <fullName evidence="7">Thiol oxidoreductase with 2 cytochrome c heme-binding sites</fullName>
    </submittedName>
</protein>
<dbReference type="PANTHER" id="PTHR30600">
    <property type="entry name" value="CYTOCHROME C PEROXIDASE-RELATED"/>
    <property type="match status" value="1"/>
</dbReference>
<dbReference type="Proteomes" id="UP000011682">
    <property type="component" value="Unassembled WGS sequence"/>
</dbReference>
<evidence type="ECO:0000313" key="8">
    <source>
        <dbReference type="Proteomes" id="UP000011682"/>
    </source>
</evidence>
<evidence type="ECO:0000256" key="2">
    <source>
        <dbReference type="ARBA" id="ARBA00022723"/>
    </source>
</evidence>
<dbReference type="SUPFAM" id="SSF46626">
    <property type="entry name" value="Cytochrome c"/>
    <property type="match status" value="1"/>
</dbReference>
<dbReference type="GO" id="GO:0009055">
    <property type="term" value="F:electron transfer activity"/>
    <property type="evidence" value="ECO:0007669"/>
    <property type="project" value="InterPro"/>
</dbReference>
<dbReference type="GO" id="GO:0046872">
    <property type="term" value="F:metal ion binding"/>
    <property type="evidence" value="ECO:0007669"/>
    <property type="project" value="UniProtKB-KW"/>
</dbReference>
<accession>S9QGD7</accession>
<dbReference type="GO" id="GO:0020037">
    <property type="term" value="F:heme binding"/>
    <property type="evidence" value="ECO:0007669"/>
    <property type="project" value="InterPro"/>
</dbReference>
<feature type="domain" description="CBM56" evidence="6">
    <location>
        <begin position="310"/>
        <end position="402"/>
    </location>
</feature>
<dbReference type="InterPro" id="IPR047569">
    <property type="entry name" value="CBM56"/>
</dbReference>
<dbReference type="GO" id="GO:0004130">
    <property type="term" value="F:cytochrome-c peroxidase activity"/>
    <property type="evidence" value="ECO:0007669"/>
    <property type="project" value="TreeGrafter"/>
</dbReference>
<dbReference type="AlphaFoldDB" id="S9QGD7"/>
<dbReference type="Gene3D" id="1.10.760.10">
    <property type="entry name" value="Cytochrome c-like domain"/>
    <property type="match status" value="1"/>
</dbReference>
<dbReference type="PROSITE" id="PS51007">
    <property type="entry name" value="CYTC"/>
    <property type="match status" value="1"/>
</dbReference>
<dbReference type="Pfam" id="PF06537">
    <property type="entry name" value="DHOR"/>
    <property type="match status" value="1"/>
</dbReference>
<proteinExistence type="predicted"/>
<evidence type="ECO:0000259" key="6">
    <source>
        <dbReference type="PROSITE" id="PS52005"/>
    </source>
</evidence>
<keyword evidence="2 4" id="KW-0479">Metal-binding</keyword>
<evidence type="ECO:0000256" key="1">
    <source>
        <dbReference type="ARBA" id="ARBA00022617"/>
    </source>
</evidence>
<name>S9QGD7_CYSF2</name>
<dbReference type="eggNOG" id="COG3488">
    <property type="taxonomic scope" value="Bacteria"/>
</dbReference>
<dbReference type="InterPro" id="IPR036909">
    <property type="entry name" value="Cyt_c-like_dom_sf"/>
</dbReference>
<keyword evidence="8" id="KW-1185">Reference proteome</keyword>
<dbReference type="InterPro" id="IPR010538">
    <property type="entry name" value="DHOR"/>
</dbReference>
<keyword evidence="3 4" id="KW-0408">Iron</keyword>
<evidence type="ECO:0000256" key="4">
    <source>
        <dbReference type="PROSITE-ProRule" id="PRU00433"/>
    </source>
</evidence>
<reference evidence="7" key="1">
    <citation type="submission" date="2013-05" db="EMBL/GenBank/DDBJ databases">
        <title>Genome assembly of Cystobacter fuscus DSM 2262.</title>
        <authorList>
            <person name="Sharma G."/>
            <person name="Khatri I."/>
            <person name="Kaur C."/>
            <person name="Mayilraj S."/>
            <person name="Subramanian S."/>
        </authorList>
    </citation>
    <scope>NUCLEOTIDE SEQUENCE [LARGE SCALE GENOMIC DNA]</scope>
    <source>
        <strain evidence="7">DSM 2262</strain>
    </source>
</reference>
<dbReference type="InterPro" id="IPR051395">
    <property type="entry name" value="Cytochrome_c_Peroxidase/MauG"/>
</dbReference>
<dbReference type="InterPro" id="IPR009056">
    <property type="entry name" value="Cyt_c-like_dom"/>
</dbReference>
<dbReference type="EMBL" id="ANAH02000071">
    <property type="protein sequence ID" value="EPX55448.1"/>
    <property type="molecule type" value="Genomic_DNA"/>
</dbReference>